<feature type="short sequence motif" description="Prevents secretion from ER" evidence="6">
    <location>
        <begin position="82"/>
        <end position="85"/>
    </location>
</feature>
<dbReference type="HAMAP" id="MF_03058">
    <property type="entry name" value="VMA21"/>
    <property type="match status" value="1"/>
</dbReference>
<dbReference type="AlphaFoldDB" id="S9X8A4"/>
<organism evidence="7 8">
    <name type="scientific">Schizosaccharomyces cryophilus (strain OY26 / ATCC MYA-4695 / CBS 11777 / NBRC 106824 / NRRL Y48691)</name>
    <name type="common">Fission yeast</name>
    <dbReference type="NCBI Taxonomy" id="653667"/>
    <lineage>
        <taxon>Eukaryota</taxon>
        <taxon>Fungi</taxon>
        <taxon>Dikarya</taxon>
        <taxon>Ascomycota</taxon>
        <taxon>Taphrinomycotina</taxon>
        <taxon>Schizosaccharomycetes</taxon>
        <taxon>Schizosaccharomycetales</taxon>
        <taxon>Schizosaccharomycetaceae</taxon>
        <taxon>Schizosaccharomyces</taxon>
    </lineage>
</organism>
<keyword evidence="1 6" id="KW-0812">Transmembrane</keyword>
<keyword evidence="5 6" id="KW-0968">Cytoplasmic vesicle</keyword>
<evidence type="ECO:0000313" key="8">
    <source>
        <dbReference type="Proteomes" id="UP000015464"/>
    </source>
</evidence>
<dbReference type="GeneID" id="25037842"/>
<dbReference type="HOGENOM" id="CLU_154717_0_1_1"/>
<dbReference type="GO" id="GO:0033116">
    <property type="term" value="C:endoplasmic reticulum-Golgi intermediate compartment membrane"/>
    <property type="evidence" value="ECO:0007669"/>
    <property type="project" value="UniProtKB-SubCell"/>
</dbReference>
<sequence>MSGKTEEENSIQTRILVKFIGFSIALFALPLLTYYWTLKHWFSGYNTLYAGIAAVVVVNVVLAFYIAVAFLEKDDTSPKPAKKQQ</sequence>
<keyword evidence="3 6" id="KW-1133">Transmembrane helix</keyword>
<gene>
    <name evidence="7" type="ORF">SPOG_03525</name>
</gene>
<comment type="function">
    <text evidence="6">Required for the assembly of the V0 complex of the vacuolar ATPase (V-ATPase) in the endoplasmic reticulum.</text>
</comment>
<evidence type="ECO:0000256" key="6">
    <source>
        <dbReference type="HAMAP-Rule" id="MF_03058"/>
    </source>
</evidence>
<reference evidence="7 8" key="1">
    <citation type="journal article" date="2011" name="Science">
        <title>Comparative functional genomics of the fission yeasts.</title>
        <authorList>
            <person name="Rhind N."/>
            <person name="Chen Z."/>
            <person name="Yassour M."/>
            <person name="Thompson D.A."/>
            <person name="Haas B.J."/>
            <person name="Habib N."/>
            <person name="Wapinski I."/>
            <person name="Roy S."/>
            <person name="Lin M.F."/>
            <person name="Heiman D.I."/>
            <person name="Young S.K."/>
            <person name="Furuya K."/>
            <person name="Guo Y."/>
            <person name="Pidoux A."/>
            <person name="Chen H.M."/>
            <person name="Robbertse B."/>
            <person name="Goldberg J.M."/>
            <person name="Aoki K."/>
            <person name="Bayne E.H."/>
            <person name="Berlin A.M."/>
            <person name="Desjardins C.A."/>
            <person name="Dobbs E."/>
            <person name="Dukaj L."/>
            <person name="Fan L."/>
            <person name="FitzGerald M.G."/>
            <person name="French C."/>
            <person name="Gujja S."/>
            <person name="Hansen K."/>
            <person name="Keifenheim D."/>
            <person name="Levin J.Z."/>
            <person name="Mosher R.A."/>
            <person name="Mueller C.A."/>
            <person name="Pfiffner J."/>
            <person name="Priest M."/>
            <person name="Russ C."/>
            <person name="Smialowska A."/>
            <person name="Swoboda P."/>
            <person name="Sykes S.M."/>
            <person name="Vaughn M."/>
            <person name="Vengrova S."/>
            <person name="Yoder R."/>
            <person name="Zeng Q."/>
            <person name="Allshire R."/>
            <person name="Baulcombe D."/>
            <person name="Birren B.W."/>
            <person name="Brown W."/>
            <person name="Ekwall K."/>
            <person name="Kellis M."/>
            <person name="Leatherwood J."/>
            <person name="Levin H."/>
            <person name="Margalit H."/>
            <person name="Martienssen R."/>
            <person name="Nieduszynski C.A."/>
            <person name="Spatafora J.W."/>
            <person name="Friedman N."/>
            <person name="Dalgaard J.Z."/>
            <person name="Baumann P."/>
            <person name="Niki H."/>
            <person name="Regev A."/>
            <person name="Nusbaum C."/>
        </authorList>
    </citation>
    <scope>NUCLEOTIDE SEQUENCE [LARGE SCALE GENOMIC DNA]</scope>
    <source>
        <strain evidence="8">OY26 / ATCC MYA-4695 / CBS 11777 / NBRC 106824 / NRRL Y48691</strain>
    </source>
</reference>
<dbReference type="eggNOG" id="ENOG502SBNA">
    <property type="taxonomic scope" value="Eukaryota"/>
</dbReference>
<evidence type="ECO:0000256" key="1">
    <source>
        <dbReference type="ARBA" id="ARBA00022692"/>
    </source>
</evidence>
<evidence type="ECO:0000256" key="3">
    <source>
        <dbReference type="ARBA" id="ARBA00022989"/>
    </source>
</evidence>
<feature type="transmembrane region" description="Helical" evidence="6">
    <location>
        <begin position="48"/>
        <end position="71"/>
    </location>
</feature>
<dbReference type="GO" id="GO:0070072">
    <property type="term" value="P:vacuolar proton-transporting V-type ATPase complex assembly"/>
    <property type="evidence" value="ECO:0007669"/>
    <property type="project" value="UniProtKB-UniRule"/>
</dbReference>
<evidence type="ECO:0000256" key="4">
    <source>
        <dbReference type="ARBA" id="ARBA00023136"/>
    </source>
</evidence>
<dbReference type="RefSeq" id="XP_013025394.1">
    <property type="nucleotide sequence ID" value="XM_013169940.1"/>
</dbReference>
<keyword evidence="8" id="KW-1185">Reference proteome</keyword>
<comment type="subcellular location">
    <subcellularLocation>
        <location evidence="6">Endoplasmic reticulum membrane</location>
        <topology evidence="6">Multi-pass membrane protein</topology>
    </subcellularLocation>
    <subcellularLocation>
        <location evidence="6">Endoplasmic reticulum-Golgi intermediate compartment membrane</location>
        <topology evidence="6">Multi-pass membrane protein</topology>
    </subcellularLocation>
    <subcellularLocation>
        <location evidence="6">Cytoplasmic vesicle</location>
        <location evidence="6">COPII-coated vesicle membrane</location>
        <topology evidence="6">Multi-pass membrane protein</topology>
    </subcellularLocation>
</comment>
<dbReference type="OrthoDB" id="160405at2759"/>
<dbReference type="PANTHER" id="PTHR31792">
    <property type="entry name" value="VACUOLAR ATPASE ASSEMBLY INTEGRAL MEMBRANE PROTEIN VMA21"/>
    <property type="match status" value="1"/>
</dbReference>
<dbReference type="PANTHER" id="PTHR31792:SF3">
    <property type="entry name" value="VACUOLAR ATPASE ASSEMBLY INTEGRAL MEMBRANE PROTEIN VMA21"/>
    <property type="match status" value="1"/>
</dbReference>
<dbReference type="GO" id="GO:0012507">
    <property type="term" value="C:ER to Golgi transport vesicle membrane"/>
    <property type="evidence" value="ECO:0007669"/>
    <property type="project" value="UniProtKB-SubCell"/>
</dbReference>
<feature type="transmembrane region" description="Helical" evidence="6">
    <location>
        <begin position="15"/>
        <end position="36"/>
    </location>
</feature>
<dbReference type="STRING" id="653667.S9X8A4"/>
<evidence type="ECO:0000256" key="2">
    <source>
        <dbReference type="ARBA" id="ARBA00022824"/>
    </source>
</evidence>
<evidence type="ECO:0000313" key="7">
    <source>
        <dbReference type="EMBL" id="EPY50056.1"/>
    </source>
</evidence>
<dbReference type="EMBL" id="KE546994">
    <property type="protein sequence ID" value="EPY50056.1"/>
    <property type="molecule type" value="Genomic_DNA"/>
</dbReference>
<comment type="similarity">
    <text evidence="6">Belongs to the VMA21 family.</text>
</comment>
<dbReference type="OMA" id="LVKLMVF"/>
<dbReference type="Proteomes" id="UP000015464">
    <property type="component" value="Unassembled WGS sequence"/>
</dbReference>
<proteinExistence type="inferred from homology"/>
<dbReference type="GO" id="GO:0005789">
    <property type="term" value="C:endoplasmic reticulum membrane"/>
    <property type="evidence" value="ECO:0007669"/>
    <property type="project" value="UniProtKB-SubCell"/>
</dbReference>
<keyword evidence="2 6" id="KW-0256">Endoplasmic reticulum</keyword>
<accession>S9X8A4</accession>
<evidence type="ECO:0000256" key="5">
    <source>
        <dbReference type="ARBA" id="ARBA00023329"/>
    </source>
</evidence>
<protein>
    <submittedName>
        <fullName evidence="7">Vacuolar H-ATPase assembly protein Vma21</fullName>
    </submittedName>
</protein>
<dbReference type="InterPro" id="IPR019013">
    <property type="entry name" value="Vma21"/>
</dbReference>
<name>S9X8A4_SCHCR</name>
<keyword evidence="4 6" id="KW-0472">Membrane</keyword>
<dbReference type="Pfam" id="PF09446">
    <property type="entry name" value="VMA21"/>
    <property type="match status" value="1"/>
</dbReference>